<evidence type="ECO:0000313" key="3">
    <source>
        <dbReference type="Proteomes" id="UP000198970"/>
    </source>
</evidence>
<dbReference type="RefSeq" id="WP_100042510.1">
    <property type="nucleotide sequence ID" value="NZ_LT630003.1"/>
</dbReference>
<sequence length="331" mass="36954">MSNVMIIAEAGVNHNGDLKIAKQLVDAASVIGADAIKFQTFRAEHLAVPDARKADYQIENTGQTMSQYEMLKNLELSWQEFEELFQYCSFRNIRFLSSPFDEESLLFLDRLGVDLIKIPSGEITNYGYLKKIAALKKPVILSTGMSTEEEVGEALEILEEGGQEIILLHCSSSYPTLMEDVNLNAMNSLKHKFQKRVGYSDHTPGIEVAIAAAALGACVIEKHMTLDKTMPGPDHKASLEPDEFQQMVDSIRNIEAALGDGVKKPTKAEQKNRDYVRKYLVASREIKKGEAFTLQNLCAKRCAYGVSPMKIPSLLGTAAQRDYRKDERIDQ</sequence>
<protein>
    <submittedName>
        <fullName evidence="2">N,N'-diacetyllegionaminate synthase</fullName>
    </submittedName>
</protein>
<dbReference type="Pfam" id="PF03102">
    <property type="entry name" value="NeuB"/>
    <property type="match status" value="1"/>
</dbReference>
<dbReference type="PROSITE" id="PS50844">
    <property type="entry name" value="AFP_LIKE"/>
    <property type="match status" value="1"/>
</dbReference>
<dbReference type="SUPFAM" id="SSF51569">
    <property type="entry name" value="Aldolase"/>
    <property type="match status" value="1"/>
</dbReference>
<keyword evidence="3" id="KW-1185">Reference proteome</keyword>
<feature type="domain" description="AFP-like" evidence="1">
    <location>
        <begin position="279"/>
        <end position="331"/>
    </location>
</feature>
<dbReference type="Gene3D" id="3.90.1210.10">
    <property type="entry name" value="Antifreeze-like/N-acetylneuraminic acid synthase C-terminal domain"/>
    <property type="match status" value="1"/>
</dbReference>
<accession>A0ABY1CAK0</accession>
<dbReference type="EMBL" id="LT630003">
    <property type="protein sequence ID" value="SET86584.1"/>
    <property type="molecule type" value="Genomic_DNA"/>
</dbReference>
<name>A0ABY1CAK0_9FIRM</name>
<dbReference type="PANTHER" id="PTHR42966:SF1">
    <property type="entry name" value="SIALIC ACID SYNTHASE"/>
    <property type="match status" value="1"/>
</dbReference>
<dbReference type="InterPro" id="IPR057736">
    <property type="entry name" value="SAF_PseI/NeuA/NeuB"/>
</dbReference>
<organism evidence="2 3">
    <name type="scientific">Lacrimispora sphenoides JCM 1415</name>
    <dbReference type="NCBI Taxonomy" id="1297793"/>
    <lineage>
        <taxon>Bacteria</taxon>
        <taxon>Bacillati</taxon>
        <taxon>Bacillota</taxon>
        <taxon>Clostridia</taxon>
        <taxon>Lachnospirales</taxon>
        <taxon>Lachnospiraceae</taxon>
        <taxon>Lacrimispora</taxon>
    </lineage>
</organism>
<dbReference type="InterPro" id="IPR006190">
    <property type="entry name" value="SAF_AFP_Neu5Ac"/>
</dbReference>
<dbReference type="InterPro" id="IPR013132">
    <property type="entry name" value="PseI/NeuA/B-like_N"/>
</dbReference>
<dbReference type="InterPro" id="IPR036732">
    <property type="entry name" value="AFP_Neu5c_C_sf"/>
</dbReference>
<dbReference type="NCBIfam" id="TIGR03569">
    <property type="entry name" value="NeuB_NnaB"/>
    <property type="match status" value="1"/>
</dbReference>
<dbReference type="InterPro" id="IPR051690">
    <property type="entry name" value="PseI-like"/>
</dbReference>
<dbReference type="Proteomes" id="UP000198970">
    <property type="component" value="Chromosome I"/>
</dbReference>
<proteinExistence type="predicted"/>
<dbReference type="SUPFAM" id="SSF51269">
    <property type="entry name" value="AFP III-like domain"/>
    <property type="match status" value="1"/>
</dbReference>
<evidence type="ECO:0000259" key="1">
    <source>
        <dbReference type="PROSITE" id="PS50844"/>
    </source>
</evidence>
<reference evidence="2 3" key="1">
    <citation type="submission" date="2016-10" db="EMBL/GenBank/DDBJ databases">
        <authorList>
            <person name="Varghese N."/>
            <person name="Submissions S."/>
        </authorList>
    </citation>
    <scope>NUCLEOTIDE SEQUENCE [LARGE SCALE GENOMIC DNA]</scope>
    <source>
        <strain evidence="2 3">ATCC 19403</strain>
    </source>
</reference>
<gene>
    <name evidence="2" type="ORF">SAMN02745906_2540</name>
</gene>
<evidence type="ECO:0000313" key="2">
    <source>
        <dbReference type="EMBL" id="SET86584.1"/>
    </source>
</evidence>
<dbReference type="InterPro" id="IPR013785">
    <property type="entry name" value="Aldolase_TIM"/>
</dbReference>
<dbReference type="CDD" id="cd11615">
    <property type="entry name" value="SAF_NeuB_like"/>
    <property type="match status" value="1"/>
</dbReference>
<dbReference type="InterPro" id="IPR020007">
    <property type="entry name" value="NeuB/NeuA"/>
</dbReference>
<dbReference type="PANTHER" id="PTHR42966">
    <property type="entry name" value="N-ACETYLNEURAMINATE SYNTHASE"/>
    <property type="match status" value="1"/>
</dbReference>
<dbReference type="Gene3D" id="3.20.20.70">
    <property type="entry name" value="Aldolase class I"/>
    <property type="match status" value="1"/>
</dbReference>